<protein>
    <submittedName>
        <fullName evidence="1">Uncharacterized protein</fullName>
    </submittedName>
</protein>
<dbReference type="EMBL" id="MPUH01000469">
    <property type="protein sequence ID" value="OMJ79483.1"/>
    <property type="molecule type" value="Genomic_DNA"/>
</dbReference>
<organism evidence="1 2">
    <name type="scientific">Stentor coeruleus</name>
    <dbReference type="NCBI Taxonomy" id="5963"/>
    <lineage>
        <taxon>Eukaryota</taxon>
        <taxon>Sar</taxon>
        <taxon>Alveolata</taxon>
        <taxon>Ciliophora</taxon>
        <taxon>Postciliodesmatophora</taxon>
        <taxon>Heterotrichea</taxon>
        <taxon>Heterotrichida</taxon>
        <taxon>Stentoridae</taxon>
        <taxon>Stentor</taxon>
    </lineage>
</organism>
<keyword evidence="2" id="KW-1185">Reference proteome</keyword>
<dbReference type="Proteomes" id="UP000187209">
    <property type="component" value="Unassembled WGS sequence"/>
</dbReference>
<gene>
    <name evidence="1" type="ORF">SteCoe_20492</name>
</gene>
<dbReference type="AlphaFoldDB" id="A0A1R2BRP7"/>
<reference evidence="1 2" key="1">
    <citation type="submission" date="2016-11" db="EMBL/GenBank/DDBJ databases">
        <title>The macronuclear genome of Stentor coeruleus: a giant cell with tiny introns.</title>
        <authorList>
            <person name="Slabodnick M."/>
            <person name="Ruby J.G."/>
            <person name="Reiff S.B."/>
            <person name="Swart E.C."/>
            <person name="Gosai S."/>
            <person name="Prabakaran S."/>
            <person name="Witkowska E."/>
            <person name="Larue G.E."/>
            <person name="Fisher S."/>
            <person name="Freeman R.M."/>
            <person name="Gunawardena J."/>
            <person name="Chu W."/>
            <person name="Stover N.A."/>
            <person name="Gregory B.D."/>
            <person name="Nowacki M."/>
            <person name="Derisi J."/>
            <person name="Roy S.W."/>
            <person name="Marshall W.F."/>
            <person name="Sood P."/>
        </authorList>
    </citation>
    <scope>NUCLEOTIDE SEQUENCE [LARGE SCALE GENOMIC DNA]</scope>
    <source>
        <strain evidence="1">WM001</strain>
    </source>
</reference>
<evidence type="ECO:0000313" key="1">
    <source>
        <dbReference type="EMBL" id="OMJ79483.1"/>
    </source>
</evidence>
<comment type="caution">
    <text evidence="1">The sequence shown here is derived from an EMBL/GenBank/DDBJ whole genome shotgun (WGS) entry which is preliminary data.</text>
</comment>
<evidence type="ECO:0000313" key="2">
    <source>
        <dbReference type="Proteomes" id="UP000187209"/>
    </source>
</evidence>
<accession>A0A1R2BRP7</accession>
<name>A0A1R2BRP7_9CILI</name>
<sequence>MITSEGSAMKSKNFYLDLEKNMLSLEEIYSPSIQSSLKSLQIDSIEEKTSYKNSSSRHYKSKSNIDSFLKDIDKAEKEIGKIESSLRKSPVQKPKPNPNKLLNEIQAKLIQERQSNYLLKQENEKLRKKIQFKKNYTEDLNLLQEDYQNLVDSFRRSENIRNKQKQMVLSLKAELLSLAECPSRKTMKNKRP</sequence>
<dbReference type="OrthoDB" id="324690at2759"/>
<proteinExistence type="predicted"/>